<feature type="transmembrane region" description="Helical" evidence="1">
    <location>
        <begin position="20"/>
        <end position="44"/>
    </location>
</feature>
<keyword evidence="1" id="KW-1133">Transmembrane helix</keyword>
<evidence type="ECO:0000313" key="3">
    <source>
        <dbReference type="Proteomes" id="UP000243820"/>
    </source>
</evidence>
<evidence type="ECO:0000256" key="1">
    <source>
        <dbReference type="SAM" id="Phobius"/>
    </source>
</evidence>
<keyword evidence="1" id="KW-0472">Membrane</keyword>
<keyword evidence="1" id="KW-0812">Transmembrane</keyword>
<dbReference type="AlphaFoldDB" id="A0AAX0Q742"/>
<sequence>MATFLDIFWEYFSGKTLPAPALIGFTLGLAIAVTITLIVALFFLDMYGTPSFIIKIVGLTTTAADNQHIELELVSGKDLDDIVSLQVYVNGVPAEPVNPPGVYTPGVRLTYKIPPDIGDGKYAVSVVGIFKDGIIAELYNTTARKS</sequence>
<organism evidence="2 3">
    <name type="scientific">Methanocorpusculum parvum</name>
    <dbReference type="NCBI Taxonomy" id="2193"/>
    <lineage>
        <taxon>Archaea</taxon>
        <taxon>Methanobacteriati</taxon>
        <taxon>Methanobacteriota</taxon>
        <taxon>Stenosarchaea group</taxon>
        <taxon>Methanomicrobia</taxon>
        <taxon>Methanomicrobiales</taxon>
        <taxon>Methanocorpusculaceae</taxon>
        <taxon>Methanocorpusculum</taxon>
    </lineage>
</organism>
<evidence type="ECO:0000313" key="2">
    <source>
        <dbReference type="EMBL" id="PAV09088.1"/>
    </source>
</evidence>
<dbReference type="Proteomes" id="UP000243820">
    <property type="component" value="Unassembled WGS sequence"/>
</dbReference>
<keyword evidence="3" id="KW-1185">Reference proteome</keyword>
<gene>
    <name evidence="2" type="ORF">ASJ83_01605</name>
</gene>
<comment type="caution">
    <text evidence="2">The sequence shown here is derived from an EMBL/GenBank/DDBJ whole genome shotgun (WGS) entry which is preliminary data.</text>
</comment>
<name>A0AAX0Q742_9EURY</name>
<accession>A0AAX0Q742</accession>
<proteinExistence type="predicted"/>
<dbReference type="RefSeq" id="WP_095642257.1">
    <property type="nucleotide sequence ID" value="NZ_LMVO01000023.1"/>
</dbReference>
<dbReference type="EMBL" id="LMVO01000023">
    <property type="protein sequence ID" value="PAV09088.1"/>
    <property type="molecule type" value="Genomic_DNA"/>
</dbReference>
<reference evidence="2 3" key="1">
    <citation type="journal article" date="2017" name="BMC Genomics">
        <title>Genomic analysis of methanogenic archaea reveals a shift towards energy conservation.</title>
        <authorList>
            <person name="Gilmore S.P."/>
            <person name="Henske J.K."/>
            <person name="Sexton J.A."/>
            <person name="Solomon K.V."/>
            <person name="Seppala S."/>
            <person name="Yoo J.I."/>
            <person name="Huyett L.M."/>
            <person name="Pressman A."/>
            <person name="Cogan J.Z."/>
            <person name="Kivenson V."/>
            <person name="Peng X."/>
            <person name="Tan Y."/>
            <person name="Valentine D.L."/>
            <person name="O'Malley M.A."/>
        </authorList>
    </citation>
    <scope>NUCLEOTIDE SEQUENCE [LARGE SCALE GENOMIC DNA]</scope>
    <source>
        <strain evidence="2 3">XII</strain>
    </source>
</reference>
<protein>
    <submittedName>
        <fullName evidence="2">Uncharacterized protein</fullName>
    </submittedName>
</protein>